<feature type="non-terminal residue" evidence="1">
    <location>
        <position position="74"/>
    </location>
</feature>
<protein>
    <submittedName>
        <fullName evidence="1">Uncharacterized protein</fullName>
    </submittedName>
</protein>
<comment type="caution">
    <text evidence="1">The sequence shown here is derived from an EMBL/GenBank/DDBJ whole genome shotgun (WGS) entry which is preliminary data.</text>
</comment>
<name>W1XDL5_9ZZZZ</name>
<reference evidence="1" key="1">
    <citation type="submission" date="2013-12" db="EMBL/GenBank/DDBJ databases">
        <title>A Varibaculum cambriense genome reconstructed from a premature infant gut community with otherwise low bacterial novelty that shifts toward anaerobic metabolism during the third week of life.</title>
        <authorList>
            <person name="Brown C.T."/>
            <person name="Sharon I."/>
            <person name="Thomas B.C."/>
            <person name="Castelle C.J."/>
            <person name="Morowitz M.J."/>
            <person name="Banfield J.F."/>
        </authorList>
    </citation>
    <scope>NUCLEOTIDE SEQUENCE</scope>
</reference>
<dbReference type="AlphaFoldDB" id="W1XDL5"/>
<dbReference type="EMBL" id="AZMM01017205">
    <property type="protein sequence ID" value="ETJ26864.1"/>
    <property type="molecule type" value="Genomic_DNA"/>
</dbReference>
<proteinExistence type="predicted"/>
<accession>W1XDL5</accession>
<evidence type="ECO:0000313" key="1">
    <source>
        <dbReference type="EMBL" id="ETJ26864.1"/>
    </source>
</evidence>
<organism evidence="1">
    <name type="scientific">human gut metagenome</name>
    <dbReference type="NCBI Taxonomy" id="408170"/>
    <lineage>
        <taxon>unclassified sequences</taxon>
        <taxon>metagenomes</taxon>
        <taxon>organismal metagenomes</taxon>
    </lineage>
</organism>
<sequence>MSSGDEKTLSNQEIAFEQIHMKFTLTQDGTLKAGTKIRIPVKLVNNAYRAYYSNLGSGTEEPINGVGTIKFEHS</sequence>
<gene>
    <name evidence="1" type="ORF">Q604_UNBC17205G0001</name>
</gene>
<feature type="non-terminal residue" evidence="1">
    <location>
        <position position="1"/>
    </location>
</feature>